<dbReference type="EMBL" id="KV441477">
    <property type="protein sequence ID" value="OAG21019.1"/>
    <property type="molecule type" value="Genomic_DNA"/>
</dbReference>
<accession>A0A177DQJ6</accession>
<feature type="compositionally biased region" description="Polar residues" evidence="1">
    <location>
        <begin position="141"/>
        <end position="169"/>
    </location>
</feature>
<organism evidence="2 3">
    <name type="scientific">Alternaria alternata</name>
    <name type="common">Alternaria rot fungus</name>
    <name type="synonym">Torula alternata</name>
    <dbReference type="NCBI Taxonomy" id="5599"/>
    <lineage>
        <taxon>Eukaryota</taxon>
        <taxon>Fungi</taxon>
        <taxon>Dikarya</taxon>
        <taxon>Ascomycota</taxon>
        <taxon>Pezizomycotina</taxon>
        <taxon>Dothideomycetes</taxon>
        <taxon>Pleosporomycetidae</taxon>
        <taxon>Pleosporales</taxon>
        <taxon>Pleosporineae</taxon>
        <taxon>Pleosporaceae</taxon>
        <taxon>Alternaria</taxon>
        <taxon>Alternaria sect. Alternaria</taxon>
        <taxon>Alternaria alternata complex</taxon>
    </lineage>
</organism>
<feature type="region of interest" description="Disordered" evidence="1">
    <location>
        <begin position="134"/>
        <end position="190"/>
    </location>
</feature>
<reference evidence="2 3" key="1">
    <citation type="submission" date="2016-05" db="EMBL/GenBank/DDBJ databases">
        <title>Comparative analysis of secretome profiles of manganese(II)-oxidizing ascomycete fungi.</title>
        <authorList>
            <consortium name="DOE Joint Genome Institute"/>
            <person name="Zeiner C.A."/>
            <person name="Purvine S.O."/>
            <person name="Zink E.M."/>
            <person name="Wu S."/>
            <person name="Pasa-Tolic L."/>
            <person name="Chaput D.L."/>
            <person name="Haridas S."/>
            <person name="Grigoriev I.V."/>
            <person name="Santelli C.M."/>
            <person name="Hansel C.M."/>
        </authorList>
    </citation>
    <scope>NUCLEOTIDE SEQUENCE [LARGE SCALE GENOMIC DNA]</scope>
    <source>
        <strain evidence="2 3">SRC1lrK2f</strain>
    </source>
</reference>
<evidence type="ECO:0000256" key="1">
    <source>
        <dbReference type="SAM" id="MobiDB-lite"/>
    </source>
</evidence>
<evidence type="ECO:0000313" key="2">
    <source>
        <dbReference type="EMBL" id="OAG21019.1"/>
    </source>
</evidence>
<name>A0A177DQJ6_ALTAL</name>
<protein>
    <submittedName>
        <fullName evidence="2">Uncharacterized protein</fullName>
    </submittedName>
</protein>
<feature type="compositionally biased region" description="Polar residues" evidence="1">
    <location>
        <begin position="176"/>
        <end position="188"/>
    </location>
</feature>
<dbReference type="GeneID" id="29118998"/>
<proteinExistence type="predicted"/>
<gene>
    <name evidence="2" type="ORF">CC77DRAFT_848053</name>
</gene>
<dbReference type="RefSeq" id="XP_018386440.1">
    <property type="nucleotide sequence ID" value="XM_018533404.1"/>
</dbReference>
<sequence length="621" mass="71904">MIHDHSSDEHLALTGTSCREVQSQGDTIASNRILLSPFAKQWTDIYDDAMIPKDDFPYVEDLRRFSLEPERGCVELFVRPYDDDFISPSLKTIIRLYGSVKKTDLEMQTKATIWLDDRTYSAYIHPNTFVSPLTHGHQNHKSMPSPNLVESDNQSQGNSDRNYTTNSIPSVAEDPYTQSASARYSPTSRRPKVPLTAKMLYTFLREERFNAKRMPDSDRRLIFILNPDGYDFAALTETAPKHQHEALKDAIAKYLGFRPLMEIRLYTEGKASYQFNFHLPFFAMRTDANYAKRTNIKPRRNWINLSFVSKVLPEAIEAGDLGLYPAQISFTICGTSVKQYVAYGFEDAEFDADREFGEDEFSLNDMHPDQMTKGKENANCPVWNPRQYFLVTLKHRIRQVREEWEQVVVTLQDALSGRKSHSLRWYHRMLDLLHILLPVLDDTVGIWRNFIADNGDIGYFSNSAAEPCDPYVRNTLHIIHQEFGLLERLNQDLLRIQTRCEKEQTSTGARTMEQSNYSTMLMLQYIGPLSLVMSFFTIDEPFVEVERSLASFVGFNLLLILLVRLVRFVVEGQMYRPQWCDTIAIRAERLWQDDRDIIKKTVAGGAVLQRRPTHEWHKKTD</sequence>
<dbReference type="Proteomes" id="UP000077248">
    <property type="component" value="Unassembled WGS sequence"/>
</dbReference>
<dbReference type="VEuPathDB" id="FungiDB:CC77DRAFT_848053"/>
<dbReference type="AlphaFoldDB" id="A0A177DQJ6"/>
<evidence type="ECO:0000313" key="3">
    <source>
        <dbReference type="Proteomes" id="UP000077248"/>
    </source>
</evidence>
<dbReference type="KEGG" id="aalt:CC77DRAFT_848053"/>
<keyword evidence="3" id="KW-1185">Reference proteome</keyword>